<name>F0S8J9_PSESL</name>
<dbReference type="Gene3D" id="2.60.40.420">
    <property type="entry name" value="Cupredoxins - blue copper proteins"/>
    <property type="match status" value="1"/>
</dbReference>
<dbReference type="Pfam" id="PF00127">
    <property type="entry name" value="Copper-bind"/>
    <property type="match status" value="1"/>
</dbReference>
<sequence>MSQNILYKIRHISRLSIIMLLLLVLHVLPSTGYQKDKVVEIELNVLPGLQFNLPRFHVKPGQQVKIIFTNTDDMDHNLLIINPGTREKIVQKAMEMGVNGLKNNYVPNDTDILWSTPILHDGQTKTLTFKAPEKEGIYPYVCTLPGHGFIMYGAMYVNSSGIMPPLENDVNVSPSRMHAESPHVHHKPQHPYELRPPYLYRLYIEGSSPAAIAVHLPGKLSYCWDAGECRLRFAWAGDFVDNTKLWKGHKDAQAAILGDIFYTENKNPVIRIGRNAQQKSQFKGYKIVEGGYPEFHYTINGTDVFELIKELKEGNGIMRSFRVPALKDKLYLNYTSSKNTEYYFNGKKLSGELLELKPDAGAKFNVELRIIK</sequence>
<keyword evidence="7" id="KW-1185">Reference proteome</keyword>
<evidence type="ECO:0000256" key="1">
    <source>
        <dbReference type="ARBA" id="ARBA00022448"/>
    </source>
</evidence>
<keyword evidence="3" id="KW-0249">Electron transport</keyword>
<dbReference type="STRING" id="762903.Pedsa_0707"/>
<organism evidence="6 7">
    <name type="scientific">Pseudopedobacter saltans (strain ATCC 51119 / DSM 12145 / JCM 21818 / CCUG 39354 / LMG 10337 / NBRC 100064 / NCIMB 13643)</name>
    <name type="common">Pedobacter saltans</name>
    <dbReference type="NCBI Taxonomy" id="762903"/>
    <lineage>
        <taxon>Bacteria</taxon>
        <taxon>Pseudomonadati</taxon>
        <taxon>Bacteroidota</taxon>
        <taxon>Sphingobacteriia</taxon>
        <taxon>Sphingobacteriales</taxon>
        <taxon>Sphingobacteriaceae</taxon>
        <taxon>Pseudopedobacter</taxon>
    </lineage>
</organism>
<dbReference type="PANTHER" id="PTHR38439">
    <property type="entry name" value="AURACYANIN-B"/>
    <property type="match status" value="1"/>
</dbReference>
<dbReference type="PROSITE" id="PS00196">
    <property type="entry name" value="COPPER_BLUE"/>
    <property type="match status" value="1"/>
</dbReference>
<gene>
    <name evidence="6" type="ordered locus">Pedsa_0707</name>
</gene>
<dbReference type="InterPro" id="IPR028871">
    <property type="entry name" value="BlueCu_1_BS"/>
</dbReference>
<dbReference type="AlphaFoldDB" id="F0S8J9"/>
<reference evidence="6 7" key="1">
    <citation type="journal article" date="2011" name="Stand. Genomic Sci.">
        <title>Complete genome sequence of the gliding, heparinolytic Pedobacter saltans type strain (113).</title>
        <authorList>
            <person name="Liolios K."/>
            <person name="Sikorski J."/>
            <person name="Lu M."/>
            <person name="Nolan M."/>
            <person name="Lapidus A."/>
            <person name="Lucas S."/>
            <person name="Hammon N."/>
            <person name="Deshpande S."/>
            <person name="Cheng J.F."/>
            <person name="Tapia R."/>
            <person name="Han C."/>
            <person name="Goodwin L."/>
            <person name="Pitluck S."/>
            <person name="Huntemann M."/>
            <person name="Ivanova N."/>
            <person name="Pagani I."/>
            <person name="Mavromatis K."/>
            <person name="Ovchinikova G."/>
            <person name="Pati A."/>
            <person name="Chen A."/>
            <person name="Palaniappan K."/>
            <person name="Land M."/>
            <person name="Hauser L."/>
            <person name="Brambilla E.M."/>
            <person name="Kotsyurbenko O."/>
            <person name="Rohde M."/>
            <person name="Tindall B.J."/>
            <person name="Abt B."/>
            <person name="Goker M."/>
            <person name="Detter J.C."/>
            <person name="Woyke T."/>
            <person name="Bristow J."/>
            <person name="Eisen J.A."/>
            <person name="Markowitz V."/>
            <person name="Hugenholtz P."/>
            <person name="Klenk H.P."/>
            <person name="Kyrpides N.C."/>
        </authorList>
    </citation>
    <scope>NUCLEOTIDE SEQUENCE [LARGE SCALE GENOMIC DNA]</scope>
    <source>
        <strain evidence="7">ATCC 51119 / DSM 12145 / JCM 21818 / LMG 10337 / NBRC 100064 / NCIMB 13643</strain>
    </source>
</reference>
<evidence type="ECO:0000259" key="5">
    <source>
        <dbReference type="Pfam" id="PF00127"/>
    </source>
</evidence>
<dbReference type="InterPro" id="IPR008972">
    <property type="entry name" value="Cupredoxin"/>
</dbReference>
<reference evidence="7" key="2">
    <citation type="submission" date="2011-02" db="EMBL/GenBank/DDBJ databases">
        <title>The complete genome of Pedobacter saltans DSM 12145.</title>
        <authorList>
            <consortium name="US DOE Joint Genome Institute (JGI-PGF)"/>
            <person name="Lucas S."/>
            <person name="Copeland A."/>
            <person name="Lapidus A."/>
            <person name="Bruce D."/>
            <person name="Goodwin L."/>
            <person name="Pitluck S."/>
            <person name="Kyrpides N."/>
            <person name="Mavromatis K."/>
            <person name="Pagani I."/>
            <person name="Ivanova N."/>
            <person name="Ovchinnikova G."/>
            <person name="Lu M."/>
            <person name="Detter J.C."/>
            <person name="Han C."/>
            <person name="Land M."/>
            <person name="Hauser L."/>
            <person name="Markowitz V."/>
            <person name="Cheng J.-F."/>
            <person name="Hugenholtz P."/>
            <person name="Woyke T."/>
            <person name="Wu D."/>
            <person name="Tindall B."/>
            <person name="Pomrenke H.G."/>
            <person name="Brambilla E."/>
            <person name="Klenk H.-P."/>
            <person name="Eisen J.A."/>
        </authorList>
    </citation>
    <scope>NUCLEOTIDE SEQUENCE [LARGE SCALE GENOMIC DNA]</scope>
    <source>
        <strain evidence="7">ATCC 51119 / DSM 12145 / JCM 21818 / LMG 10337 / NBRC 100064 / NCIMB 13643</strain>
    </source>
</reference>
<dbReference type="HOGENOM" id="CLU_767010_0_0_10"/>
<accession>F0S8J9</accession>
<dbReference type="GO" id="GO:0009055">
    <property type="term" value="F:electron transfer activity"/>
    <property type="evidence" value="ECO:0007669"/>
    <property type="project" value="InterPro"/>
</dbReference>
<keyword evidence="2" id="KW-0479">Metal-binding</keyword>
<dbReference type="KEGG" id="psn:Pedsa_0707"/>
<evidence type="ECO:0000256" key="4">
    <source>
        <dbReference type="ARBA" id="ARBA00023008"/>
    </source>
</evidence>
<feature type="domain" description="Blue (type 1) copper" evidence="5">
    <location>
        <begin position="49"/>
        <end position="158"/>
    </location>
</feature>
<dbReference type="PANTHER" id="PTHR38439:SF3">
    <property type="entry name" value="COPPER-RESISTANT CUPROPROTEIN COPI"/>
    <property type="match status" value="1"/>
</dbReference>
<evidence type="ECO:0000256" key="2">
    <source>
        <dbReference type="ARBA" id="ARBA00022723"/>
    </source>
</evidence>
<keyword evidence="1" id="KW-0813">Transport</keyword>
<proteinExistence type="predicted"/>
<dbReference type="SUPFAM" id="SSF49503">
    <property type="entry name" value="Cupredoxins"/>
    <property type="match status" value="1"/>
</dbReference>
<dbReference type="EMBL" id="CP002545">
    <property type="protein sequence ID" value="ADY51283.1"/>
    <property type="molecule type" value="Genomic_DNA"/>
</dbReference>
<dbReference type="InterPro" id="IPR000923">
    <property type="entry name" value="BlueCu_1"/>
</dbReference>
<dbReference type="OrthoDB" id="9808161at2"/>
<dbReference type="eggNOG" id="COG4454">
    <property type="taxonomic scope" value="Bacteria"/>
</dbReference>
<evidence type="ECO:0000313" key="6">
    <source>
        <dbReference type="EMBL" id="ADY51283.1"/>
    </source>
</evidence>
<dbReference type="CDD" id="cd04233">
    <property type="entry name" value="Auracyanin"/>
    <property type="match status" value="1"/>
</dbReference>
<evidence type="ECO:0000313" key="7">
    <source>
        <dbReference type="Proteomes" id="UP000000310"/>
    </source>
</evidence>
<dbReference type="RefSeq" id="WP_013631784.1">
    <property type="nucleotide sequence ID" value="NC_015177.1"/>
</dbReference>
<dbReference type="Proteomes" id="UP000000310">
    <property type="component" value="Chromosome"/>
</dbReference>
<evidence type="ECO:0000256" key="3">
    <source>
        <dbReference type="ARBA" id="ARBA00022982"/>
    </source>
</evidence>
<protein>
    <submittedName>
        <fullName evidence="6">Blue (Type 1) copper domain protein</fullName>
    </submittedName>
</protein>
<dbReference type="GO" id="GO:0005507">
    <property type="term" value="F:copper ion binding"/>
    <property type="evidence" value="ECO:0007669"/>
    <property type="project" value="InterPro"/>
</dbReference>
<keyword evidence="4" id="KW-0186">Copper</keyword>
<dbReference type="InterPro" id="IPR050845">
    <property type="entry name" value="Cu-binding_ET"/>
</dbReference>